<evidence type="ECO:0000313" key="16">
    <source>
        <dbReference type="EMBL" id="PAA82502.1"/>
    </source>
</evidence>
<dbReference type="InterPro" id="IPR001578">
    <property type="entry name" value="Peptidase_C12_UCH"/>
</dbReference>
<feature type="site" description="Transition state stabilizer" evidence="12">
    <location>
        <position position="82"/>
    </location>
</feature>
<keyword evidence="5 9" id="KW-0833">Ubl conjugation pathway</keyword>
<evidence type="ECO:0000256" key="3">
    <source>
        <dbReference type="ARBA" id="ARBA00009326"/>
    </source>
</evidence>
<dbReference type="PROSITE" id="PS52049">
    <property type="entry name" value="ULD"/>
    <property type="match status" value="1"/>
</dbReference>
<keyword evidence="17" id="KW-1185">Reference proteome</keyword>
<evidence type="ECO:0000256" key="6">
    <source>
        <dbReference type="ARBA" id="ARBA00022801"/>
    </source>
</evidence>
<protein>
    <recommendedName>
        <fullName evidence="9 13">Ubiquitin carboxyl-terminal hydrolase</fullName>
        <ecNumber evidence="9 13">3.4.19.12</ecNumber>
    </recommendedName>
</protein>
<evidence type="ECO:0000256" key="5">
    <source>
        <dbReference type="ARBA" id="ARBA00022786"/>
    </source>
</evidence>
<feature type="active site" description="Nucleophile" evidence="10 12">
    <location>
        <position position="88"/>
    </location>
</feature>
<comment type="catalytic activity">
    <reaction evidence="1 9 12 13">
        <text>Thiol-dependent hydrolysis of ester, thioester, amide, peptide and isopeptide bonds formed by the C-terminal Gly of ubiquitin (a 76-residue protein attached to proteins as an intracellular targeting signal).</text>
        <dbReference type="EC" id="3.4.19.12"/>
    </reaction>
</comment>
<dbReference type="PROSITE" id="PS52048">
    <property type="entry name" value="UCH_DOMAIN"/>
    <property type="match status" value="1"/>
</dbReference>
<dbReference type="InterPro" id="IPR041507">
    <property type="entry name" value="UCH_C"/>
</dbReference>
<feature type="compositionally biased region" description="Basic and acidic residues" evidence="14">
    <location>
        <begin position="323"/>
        <end position="335"/>
    </location>
</feature>
<dbReference type="Gene3D" id="1.20.58.860">
    <property type="match status" value="1"/>
</dbReference>
<keyword evidence="7 9" id="KW-0788">Thiol protease</keyword>
<sequence>MSESDWCLIESDPGVFTELIRGFGCKGVEVEEIWSLEDSIELKPLHGLIFLFMCEKEQQPTDTDESIVLDSRLEEEIYFANQVVNNACATLAIVNLLLNVQHQDVELGDTLQNLKSFSASFDSKTKGLALANSPLIRQVHNSFSRQTMLEFDNSLAGERDEASHFIAYVPINGRLYELDGLKRGPIDHGRLPDGLPTEEWVQHAIPVIRKRMQRYASSELRFTLLAVISDRKTVLQKQLDTMTAALDEGGDESGGLTEAAAAEISRLTEAISHEEEKIARYKRENARRRHNYIPMVVELLKILGERGQVNGLVDVAIDKSRNRQAWKAEGDRSATKDAQAAKTAASAAGTGEKGADAKPSN</sequence>
<dbReference type="PANTHER" id="PTHR10589">
    <property type="entry name" value="UBIQUITIN CARBOXYL-TERMINAL HYDROLASE"/>
    <property type="match status" value="1"/>
</dbReference>
<dbReference type="CDD" id="cd09617">
    <property type="entry name" value="Peptidase_C12_UCH37_BAP1"/>
    <property type="match status" value="1"/>
</dbReference>
<dbReference type="GO" id="GO:0005634">
    <property type="term" value="C:nucleus"/>
    <property type="evidence" value="ECO:0007669"/>
    <property type="project" value="UniProtKB-SubCell"/>
</dbReference>
<name>A0A267GB74_9PLAT</name>
<evidence type="ECO:0000256" key="13">
    <source>
        <dbReference type="RuleBase" id="RU361215"/>
    </source>
</evidence>
<evidence type="ECO:0000256" key="7">
    <source>
        <dbReference type="ARBA" id="ARBA00022807"/>
    </source>
</evidence>
<dbReference type="Pfam" id="PF01088">
    <property type="entry name" value="Peptidase_C12"/>
    <property type="match status" value="1"/>
</dbReference>
<evidence type="ECO:0000256" key="14">
    <source>
        <dbReference type="SAM" id="MobiDB-lite"/>
    </source>
</evidence>
<organism evidence="16 17">
    <name type="scientific">Macrostomum lignano</name>
    <dbReference type="NCBI Taxonomy" id="282301"/>
    <lineage>
        <taxon>Eukaryota</taxon>
        <taxon>Metazoa</taxon>
        <taxon>Spiralia</taxon>
        <taxon>Lophotrochozoa</taxon>
        <taxon>Platyhelminthes</taxon>
        <taxon>Rhabditophora</taxon>
        <taxon>Macrostomorpha</taxon>
        <taxon>Macrostomida</taxon>
        <taxon>Macrostomidae</taxon>
        <taxon>Macrostomum</taxon>
    </lineage>
</organism>
<dbReference type="Proteomes" id="UP000215902">
    <property type="component" value="Unassembled WGS sequence"/>
</dbReference>
<dbReference type="InterPro" id="IPR036959">
    <property type="entry name" value="Peptidase_C12_UCH_sf"/>
</dbReference>
<evidence type="ECO:0000256" key="9">
    <source>
        <dbReference type="PIRNR" id="PIRNR038120"/>
    </source>
</evidence>
<evidence type="ECO:0000256" key="12">
    <source>
        <dbReference type="PROSITE-ProRule" id="PRU01393"/>
    </source>
</evidence>
<proteinExistence type="inferred from homology"/>
<reference evidence="16 17" key="1">
    <citation type="submission" date="2017-06" db="EMBL/GenBank/DDBJ databases">
        <title>A platform for efficient transgenesis in Macrostomum lignano, a flatworm model organism for stem cell research.</title>
        <authorList>
            <person name="Berezikov E."/>
        </authorList>
    </citation>
    <scope>NUCLEOTIDE SEQUENCE [LARGE SCALE GENOMIC DNA]</scope>
    <source>
        <strain evidence="16">DV1</strain>
        <tissue evidence="16">Whole organism</tissue>
    </source>
</reference>
<dbReference type="EMBL" id="NIVC01000467">
    <property type="protein sequence ID" value="PAA82502.1"/>
    <property type="molecule type" value="Genomic_DNA"/>
</dbReference>
<keyword evidence="4 9" id="KW-0645">Protease</keyword>
<comment type="similarity">
    <text evidence="3 9 12 13">Belongs to the peptidase C12 family.</text>
</comment>
<evidence type="ECO:0000256" key="10">
    <source>
        <dbReference type="PIRSR" id="PIRSR038120-1"/>
    </source>
</evidence>
<evidence type="ECO:0000256" key="11">
    <source>
        <dbReference type="PIRSR" id="PIRSR038120-2"/>
    </source>
</evidence>
<gene>
    <name evidence="16" type="ORF">BOX15_Mlig012936g1</name>
</gene>
<feature type="active site" description="Proton donor" evidence="10 12">
    <location>
        <position position="164"/>
    </location>
</feature>
<dbReference type="EC" id="3.4.19.12" evidence="9 13"/>
<comment type="subcellular location">
    <subcellularLocation>
        <location evidence="2">Nucleus</location>
    </subcellularLocation>
</comment>
<dbReference type="STRING" id="282301.A0A267GB74"/>
<evidence type="ECO:0000256" key="8">
    <source>
        <dbReference type="ARBA" id="ARBA00023242"/>
    </source>
</evidence>
<evidence type="ECO:0000256" key="4">
    <source>
        <dbReference type="ARBA" id="ARBA00022670"/>
    </source>
</evidence>
<evidence type="ECO:0000256" key="1">
    <source>
        <dbReference type="ARBA" id="ARBA00000707"/>
    </source>
</evidence>
<dbReference type="OrthoDB" id="1924260at2759"/>
<keyword evidence="8" id="KW-0539">Nucleus</keyword>
<dbReference type="FunFam" id="3.40.532.10:FF:000003">
    <property type="entry name" value="Ubiquitin carboxyl-terminal hydrolase"/>
    <property type="match status" value="1"/>
</dbReference>
<feature type="region of interest" description="Disordered" evidence="14">
    <location>
        <begin position="323"/>
        <end position="361"/>
    </location>
</feature>
<dbReference type="PRINTS" id="PR00707">
    <property type="entry name" value="UBCTHYDRLASE"/>
</dbReference>
<dbReference type="PANTHER" id="PTHR10589:SF16">
    <property type="entry name" value="UBIQUITIN CARBOXYL-TERMINAL HYDROLASE ISOZYME L5"/>
    <property type="match status" value="1"/>
</dbReference>
<dbReference type="Gene3D" id="3.40.532.10">
    <property type="entry name" value="Peptidase C12, ubiquitin carboxyl-terminal hydrolase"/>
    <property type="match status" value="1"/>
</dbReference>
<feature type="site" description="Important for enzyme activity" evidence="11 12">
    <location>
        <position position="179"/>
    </location>
</feature>
<dbReference type="Pfam" id="PF18031">
    <property type="entry name" value="UCH_C"/>
    <property type="match status" value="1"/>
</dbReference>
<dbReference type="GO" id="GO:0006511">
    <property type="term" value="P:ubiquitin-dependent protein catabolic process"/>
    <property type="evidence" value="ECO:0007669"/>
    <property type="project" value="UniProtKB-UniRule"/>
</dbReference>
<dbReference type="InterPro" id="IPR017390">
    <property type="entry name" value="Ubiquitinyl_hydrolase_UCH37"/>
</dbReference>
<keyword evidence="6 9" id="KW-0378">Hydrolase</keyword>
<dbReference type="GO" id="GO:0004843">
    <property type="term" value="F:cysteine-type deubiquitinase activity"/>
    <property type="evidence" value="ECO:0007669"/>
    <property type="project" value="UniProtKB-UniRule"/>
</dbReference>
<dbReference type="SUPFAM" id="SSF54001">
    <property type="entry name" value="Cysteine proteinases"/>
    <property type="match status" value="1"/>
</dbReference>
<dbReference type="InterPro" id="IPR038765">
    <property type="entry name" value="Papain-like_cys_pep_sf"/>
</dbReference>
<dbReference type="AlphaFoldDB" id="A0A267GB74"/>
<evidence type="ECO:0000313" key="17">
    <source>
        <dbReference type="Proteomes" id="UP000215902"/>
    </source>
</evidence>
<dbReference type="GO" id="GO:0016579">
    <property type="term" value="P:protein deubiquitination"/>
    <property type="evidence" value="ECO:0007669"/>
    <property type="project" value="InterPro"/>
</dbReference>
<evidence type="ECO:0000259" key="15">
    <source>
        <dbReference type="PROSITE" id="PS52048"/>
    </source>
</evidence>
<feature type="domain" description="UCH catalytic" evidence="15">
    <location>
        <begin position="5"/>
        <end position="229"/>
    </location>
</feature>
<accession>A0A267GB74</accession>
<comment type="caution">
    <text evidence="16">The sequence shown here is derived from an EMBL/GenBank/DDBJ whole genome shotgun (WGS) entry which is preliminary data.</text>
</comment>
<dbReference type="GO" id="GO:0005737">
    <property type="term" value="C:cytoplasm"/>
    <property type="evidence" value="ECO:0007669"/>
    <property type="project" value="TreeGrafter"/>
</dbReference>
<dbReference type="PIRSF" id="PIRSF038120">
    <property type="entry name" value="Ubiquitinyl_hydrolase_UCH37"/>
    <property type="match status" value="1"/>
</dbReference>
<feature type="compositionally biased region" description="Low complexity" evidence="14">
    <location>
        <begin position="336"/>
        <end position="350"/>
    </location>
</feature>
<evidence type="ECO:0000256" key="2">
    <source>
        <dbReference type="ARBA" id="ARBA00004123"/>
    </source>
</evidence>